<dbReference type="EMBL" id="QGTL01000002">
    <property type="protein sequence ID" value="PWV79548.1"/>
    <property type="molecule type" value="Genomic_DNA"/>
</dbReference>
<keyword evidence="2" id="KW-1185">Reference proteome</keyword>
<protein>
    <recommendedName>
        <fullName evidence="3">Abi-like protein</fullName>
    </recommendedName>
</protein>
<evidence type="ECO:0008006" key="3">
    <source>
        <dbReference type="Google" id="ProtNLM"/>
    </source>
</evidence>
<accession>A0A317P001</accession>
<sequence length="362" mass="40996">MPEDYVATDVWGLLSEHRLDPFLRVADGDRVAALELYAWSSRTAAVSFEVVGHLEVLLRNALDRELRAHFDEATTGIPWFLMPVPDGADLSVAVDTVRMRLRPMNRESRHQIVAGLSFGFWSGLLGRKYEQLWRDCLHRAFPYSTGQRKQLAAAVEGVRKFRNRLAHHDSLLNVDVPFEIRRVLEVAGFIDVSAAKWLREVSTAMDQYAKRPIAVADTAVVAAKDAWPLYQRSFAYVCQPGRFFRPVDRLAFYVDSCVQVDIPRIQHRRDNVDWSEASADRLRASSDLMDRKIARVIDESRSAGWTGGTYQVLLLTRPGDPTHRQLVDPLPHNGVGRGSAFTQRQRYVALHALETATTTSEL</sequence>
<dbReference type="RefSeq" id="WP_244198133.1">
    <property type="nucleotide sequence ID" value="NZ_QGTL01000002.1"/>
</dbReference>
<dbReference type="Proteomes" id="UP000246410">
    <property type="component" value="Unassembled WGS sequence"/>
</dbReference>
<name>A0A317P001_9NOCA</name>
<evidence type="ECO:0000313" key="1">
    <source>
        <dbReference type="EMBL" id="PWV79548.1"/>
    </source>
</evidence>
<gene>
    <name evidence="1" type="ORF">DFR69_102611</name>
</gene>
<dbReference type="AlphaFoldDB" id="A0A317P001"/>
<comment type="caution">
    <text evidence="1">The sequence shown here is derived from an EMBL/GenBank/DDBJ whole genome shotgun (WGS) entry which is preliminary data.</text>
</comment>
<evidence type="ECO:0000313" key="2">
    <source>
        <dbReference type="Proteomes" id="UP000246410"/>
    </source>
</evidence>
<reference evidence="1 2" key="1">
    <citation type="submission" date="2018-05" db="EMBL/GenBank/DDBJ databases">
        <title>Genomic Encyclopedia of Type Strains, Phase IV (KMG-IV): sequencing the most valuable type-strain genomes for metagenomic binning, comparative biology and taxonomic classification.</title>
        <authorList>
            <person name="Goeker M."/>
        </authorList>
    </citation>
    <scope>NUCLEOTIDE SEQUENCE [LARGE SCALE GENOMIC DNA]</scope>
    <source>
        <strain evidence="1 2">DSM 44717</strain>
    </source>
</reference>
<organism evidence="1 2">
    <name type="scientific">Nocardia neocaledoniensis</name>
    <dbReference type="NCBI Taxonomy" id="236511"/>
    <lineage>
        <taxon>Bacteria</taxon>
        <taxon>Bacillati</taxon>
        <taxon>Actinomycetota</taxon>
        <taxon>Actinomycetes</taxon>
        <taxon>Mycobacteriales</taxon>
        <taxon>Nocardiaceae</taxon>
        <taxon>Nocardia</taxon>
    </lineage>
</organism>
<proteinExistence type="predicted"/>